<feature type="region of interest" description="Disordered" evidence="6">
    <location>
        <begin position="73"/>
        <end position="94"/>
    </location>
</feature>
<dbReference type="InterPro" id="IPR010487">
    <property type="entry name" value="NGRN/Rrg9"/>
</dbReference>
<evidence type="ECO:0000313" key="7">
    <source>
        <dbReference type="EMBL" id="MDI1492018.1"/>
    </source>
</evidence>
<feature type="compositionally biased region" description="Polar residues" evidence="6">
    <location>
        <begin position="82"/>
        <end position="94"/>
    </location>
</feature>
<proteinExistence type="inferred from homology"/>
<accession>A0AA43TXX6</accession>
<dbReference type="EMBL" id="JAPUFD010000016">
    <property type="protein sequence ID" value="MDI1492018.1"/>
    <property type="molecule type" value="Genomic_DNA"/>
</dbReference>
<comment type="function">
    <text evidence="1">Required for respiratory activity and maintenance and expression of the mitochondrial genome.</text>
</comment>
<evidence type="ECO:0000256" key="5">
    <source>
        <dbReference type="ARBA" id="ARBA00022946"/>
    </source>
</evidence>
<sequence>MACNNRTRHALVIFIGRSSTPAHLPALLPGLSSPRIKTNRGNLFSSARAIPPHPWLSPGKKKKHEHCIDHQSLYSGHRKHSTSQNLVSNDSKNHSGSAVFASTLSSIYQDQEARSKARANPESDHSRPSQERKNGRHDRSYDKSYDRSFDRDQRAKKRTTSSKTVEPQKVREPWQVQKSALSNKFGSASWQPRKRLSPDALEGIRGLHAEDPDTFDTATLAARFEISPEAIRRILKSKWRPNDEEEDERRARWERRGQRIWSSMSELGIKPPKKWRQDSRPVPEELGTVSGDQSDPLPLSERIL</sequence>
<dbReference type="GO" id="GO:0005634">
    <property type="term" value="C:nucleus"/>
    <property type="evidence" value="ECO:0007669"/>
    <property type="project" value="TreeGrafter"/>
</dbReference>
<comment type="caution">
    <text evidence="7">The sequence shown here is derived from an EMBL/GenBank/DDBJ whole genome shotgun (WGS) entry which is preliminary data.</text>
</comment>
<evidence type="ECO:0000256" key="2">
    <source>
        <dbReference type="ARBA" id="ARBA00004173"/>
    </source>
</evidence>
<keyword evidence="8" id="KW-1185">Reference proteome</keyword>
<name>A0AA43TXX6_9LECA</name>
<organism evidence="7 8">
    <name type="scientific">Ramalina farinacea</name>
    <dbReference type="NCBI Taxonomy" id="258253"/>
    <lineage>
        <taxon>Eukaryota</taxon>
        <taxon>Fungi</taxon>
        <taxon>Dikarya</taxon>
        <taxon>Ascomycota</taxon>
        <taxon>Pezizomycotina</taxon>
        <taxon>Lecanoromycetes</taxon>
        <taxon>OSLEUM clade</taxon>
        <taxon>Lecanoromycetidae</taxon>
        <taxon>Lecanorales</taxon>
        <taxon>Lecanorineae</taxon>
        <taxon>Ramalinaceae</taxon>
        <taxon>Ramalina</taxon>
    </lineage>
</organism>
<reference evidence="7" key="1">
    <citation type="journal article" date="2023" name="Genome Biol. Evol.">
        <title>First Whole Genome Sequence and Flow Cytometry Genome Size Data for the Lichen-Forming Fungus Ramalina farinacea (Ascomycota).</title>
        <authorList>
            <person name="Llewellyn T."/>
            <person name="Mian S."/>
            <person name="Hill R."/>
            <person name="Leitch I.J."/>
            <person name="Gaya E."/>
        </authorList>
    </citation>
    <scope>NUCLEOTIDE SEQUENCE</scope>
    <source>
        <strain evidence="7">LIQ254RAFAR</strain>
    </source>
</reference>
<evidence type="ECO:0000256" key="4">
    <source>
        <dbReference type="ARBA" id="ARBA00013566"/>
    </source>
</evidence>
<dbReference type="Proteomes" id="UP001161017">
    <property type="component" value="Unassembled WGS sequence"/>
</dbReference>
<feature type="region of interest" description="Disordered" evidence="6">
    <location>
        <begin position="109"/>
        <end position="178"/>
    </location>
</feature>
<gene>
    <name evidence="7" type="primary">RRG9</name>
    <name evidence="7" type="ORF">OHK93_003229</name>
</gene>
<comment type="similarity">
    <text evidence="3">Belongs to the RRG9 family.</text>
</comment>
<dbReference type="AlphaFoldDB" id="A0AA43TXX6"/>
<feature type="region of interest" description="Disordered" evidence="6">
    <location>
        <begin position="264"/>
        <end position="304"/>
    </location>
</feature>
<dbReference type="GO" id="GO:0005739">
    <property type="term" value="C:mitochondrion"/>
    <property type="evidence" value="ECO:0007669"/>
    <property type="project" value="UniProtKB-SubCell"/>
</dbReference>
<protein>
    <recommendedName>
        <fullName evidence="4">Required for respiratory growth protein 9, mitochondrial</fullName>
    </recommendedName>
</protein>
<keyword evidence="5" id="KW-0809">Transit peptide</keyword>
<evidence type="ECO:0000313" key="8">
    <source>
        <dbReference type="Proteomes" id="UP001161017"/>
    </source>
</evidence>
<evidence type="ECO:0000256" key="1">
    <source>
        <dbReference type="ARBA" id="ARBA00003548"/>
    </source>
</evidence>
<dbReference type="Pfam" id="PF06413">
    <property type="entry name" value="Neugrin"/>
    <property type="match status" value="1"/>
</dbReference>
<feature type="compositionally biased region" description="Basic and acidic residues" evidence="6">
    <location>
        <begin position="111"/>
        <end position="153"/>
    </location>
</feature>
<dbReference type="PANTHER" id="PTHR13475">
    <property type="entry name" value="NEUGRIN"/>
    <property type="match status" value="1"/>
</dbReference>
<dbReference type="PANTHER" id="PTHR13475:SF3">
    <property type="entry name" value="NEUGRIN"/>
    <property type="match status" value="1"/>
</dbReference>
<evidence type="ECO:0000256" key="6">
    <source>
        <dbReference type="SAM" id="MobiDB-lite"/>
    </source>
</evidence>
<comment type="subcellular location">
    <subcellularLocation>
        <location evidence="2">Mitochondrion</location>
    </subcellularLocation>
</comment>
<evidence type="ECO:0000256" key="3">
    <source>
        <dbReference type="ARBA" id="ARBA00010895"/>
    </source>
</evidence>